<dbReference type="Pfam" id="PF18915">
    <property type="entry name" value="DUF5667"/>
    <property type="match status" value="1"/>
</dbReference>
<accession>A0A1F7JH08</accession>
<feature type="domain" description="DUF5667" evidence="1">
    <location>
        <begin position="44"/>
        <end position="154"/>
    </location>
</feature>
<dbReference type="InterPro" id="IPR043725">
    <property type="entry name" value="DUF5667"/>
</dbReference>
<dbReference type="AlphaFoldDB" id="A0A1F7JH08"/>
<evidence type="ECO:0000259" key="1">
    <source>
        <dbReference type="Pfam" id="PF18915"/>
    </source>
</evidence>
<evidence type="ECO:0000313" key="3">
    <source>
        <dbReference type="Proteomes" id="UP000177418"/>
    </source>
</evidence>
<evidence type="ECO:0000313" key="2">
    <source>
        <dbReference type="EMBL" id="OGK54904.1"/>
    </source>
</evidence>
<comment type="caution">
    <text evidence="2">The sequence shown here is derived from an EMBL/GenBank/DDBJ whole genome shotgun (WGS) entry which is preliminary data.</text>
</comment>
<proteinExistence type="predicted"/>
<dbReference type="Proteomes" id="UP000177418">
    <property type="component" value="Unassembled WGS sequence"/>
</dbReference>
<organism evidence="2 3">
    <name type="scientific">Candidatus Roizmanbacteria bacterium RIFCSPLOWO2_02_FULL_36_11</name>
    <dbReference type="NCBI Taxonomy" id="1802071"/>
    <lineage>
        <taxon>Bacteria</taxon>
        <taxon>Candidatus Roizmaniibacteriota</taxon>
    </lineage>
</organism>
<gene>
    <name evidence="2" type="ORF">A3H78_00280</name>
</gene>
<dbReference type="EMBL" id="MGAV01000012">
    <property type="protein sequence ID" value="OGK54904.1"/>
    <property type="molecule type" value="Genomic_DNA"/>
</dbReference>
<name>A0A1F7JH08_9BACT</name>
<reference evidence="2 3" key="1">
    <citation type="journal article" date="2016" name="Nat. Commun.">
        <title>Thousands of microbial genomes shed light on interconnected biogeochemical processes in an aquifer system.</title>
        <authorList>
            <person name="Anantharaman K."/>
            <person name="Brown C.T."/>
            <person name="Hug L.A."/>
            <person name="Sharon I."/>
            <person name="Castelle C.J."/>
            <person name="Probst A.J."/>
            <person name="Thomas B.C."/>
            <person name="Singh A."/>
            <person name="Wilkins M.J."/>
            <person name="Karaoz U."/>
            <person name="Brodie E.L."/>
            <person name="Williams K.H."/>
            <person name="Hubbard S.S."/>
            <person name="Banfield J.F."/>
        </authorList>
    </citation>
    <scope>NUCLEOTIDE SEQUENCE [LARGE SCALE GENOMIC DNA]</scope>
</reference>
<protein>
    <recommendedName>
        <fullName evidence="1">DUF5667 domain-containing protein</fullName>
    </recommendedName>
</protein>
<sequence length="177" mass="20493">MISRLFIYIVLFLFLAVPALSVNSQEVQIEGKKNVEYNLKYPGIMRDHPLYFLKKIRDQLNLFLTRDYVKKAELLLQISDKNINSALLFSQSGKWGLSTKSAYDGEQDFMKIFPFLSQSKKQGVSPSQDFILTLKLSNEKHQEVIETIFKDVPQGERSLLSEVLNVNKKAKNELKRF</sequence>